<dbReference type="Proteomes" id="UP001064087">
    <property type="component" value="Chromosome"/>
</dbReference>
<name>A0ABY6DF50_9RHOB</name>
<organism evidence="2 3">
    <name type="scientific">Roseovarius pelagicus</name>
    <dbReference type="NCBI Taxonomy" id="2980108"/>
    <lineage>
        <taxon>Bacteria</taxon>
        <taxon>Pseudomonadati</taxon>
        <taxon>Pseudomonadota</taxon>
        <taxon>Alphaproteobacteria</taxon>
        <taxon>Rhodobacterales</taxon>
        <taxon>Roseobacteraceae</taxon>
        <taxon>Roseovarius</taxon>
    </lineage>
</organism>
<accession>A0ABY6DF50</accession>
<reference evidence="2" key="1">
    <citation type="submission" date="2022-10" db="EMBL/GenBank/DDBJ databases">
        <title>Roseovarius pelagicus sp. nov., isolated from Arctic seawater.</title>
        <authorList>
            <person name="Hong Y.W."/>
            <person name="Hwang C.Y."/>
        </authorList>
    </citation>
    <scope>NUCLEOTIDE SEQUENCE</scope>
    <source>
        <strain evidence="2">HL-MP18</strain>
    </source>
</reference>
<keyword evidence="3" id="KW-1185">Reference proteome</keyword>
<evidence type="ECO:0000256" key="1">
    <source>
        <dbReference type="SAM" id="Phobius"/>
    </source>
</evidence>
<sequence>MSNSRLAPELERRLEQVEREAETSPRLAAKDWLFLFLSGVAFPALLLIWGGM</sequence>
<protein>
    <submittedName>
        <fullName evidence="2">Uncharacterized protein</fullName>
    </submittedName>
</protein>
<dbReference type="RefSeq" id="WP_263048909.1">
    <property type="nucleotide sequence ID" value="NZ_CP106738.1"/>
</dbReference>
<keyword evidence="1" id="KW-1133">Transmembrane helix</keyword>
<keyword evidence="1" id="KW-0472">Membrane</keyword>
<dbReference type="EMBL" id="CP106738">
    <property type="protein sequence ID" value="UXX84781.1"/>
    <property type="molecule type" value="Genomic_DNA"/>
</dbReference>
<keyword evidence="1" id="KW-0812">Transmembrane</keyword>
<evidence type="ECO:0000313" key="2">
    <source>
        <dbReference type="EMBL" id="UXX84781.1"/>
    </source>
</evidence>
<gene>
    <name evidence="2" type="ORF">N7U68_09135</name>
</gene>
<evidence type="ECO:0000313" key="3">
    <source>
        <dbReference type="Proteomes" id="UP001064087"/>
    </source>
</evidence>
<proteinExistence type="predicted"/>
<feature type="transmembrane region" description="Helical" evidence="1">
    <location>
        <begin position="32"/>
        <end position="50"/>
    </location>
</feature>